<organism evidence="1 2">
    <name type="scientific">Fervidibacillus albus</name>
    <dbReference type="NCBI Taxonomy" id="2980026"/>
    <lineage>
        <taxon>Bacteria</taxon>
        <taxon>Bacillati</taxon>
        <taxon>Bacillota</taxon>
        <taxon>Bacilli</taxon>
        <taxon>Bacillales</taxon>
        <taxon>Bacillaceae</taxon>
        <taxon>Fervidibacillus</taxon>
    </lineage>
</organism>
<accession>A0A9E8LV48</accession>
<evidence type="ECO:0008006" key="3">
    <source>
        <dbReference type="Google" id="ProtNLM"/>
    </source>
</evidence>
<proteinExistence type="predicted"/>
<gene>
    <name evidence="1" type="ORF">OE104_01450</name>
</gene>
<reference evidence="1" key="1">
    <citation type="submission" date="2022-09" db="EMBL/GenBank/DDBJ databases">
        <title>Complete Genomes of Fervidibacillus albus and Fervidibacillus halotolerans isolated from tidal flat sediments.</title>
        <authorList>
            <person name="Kwon K.K."/>
            <person name="Yang S.-H."/>
            <person name="Park M.J."/>
            <person name="Oh H.-M."/>
        </authorList>
    </citation>
    <scope>NUCLEOTIDE SEQUENCE</scope>
    <source>
        <strain evidence="1">MEBiC13591</strain>
    </source>
</reference>
<protein>
    <recommendedName>
        <fullName evidence="3">Peptide ABC transporter permease</fullName>
    </recommendedName>
</protein>
<sequence length="401" mass="47502">MNRYVSKIIADFHPKSLTNCWPGFHPGPYALYNSRNAYIVNHPHFKNRGNYLRRIKAGDIFAGDTLILFDGLPTAIVNFDRYKNLNKLFAVLVHELFHGYQYMQGENRFPNELLGATYPVSAENFQLRNEERRHLYYAYMEQAKEKKQKHIHQFVSMREKRKAFIDDYLNYEKLIETIEGPALYVEAKAYADRRFLSIKEIAKEYGAILLDSNESSLNLRKSCYSSGMFLCLLLDELYNGWHENFMNSDLSLYDFFIKTIHVEPDSILHFDINQETEQLVSIVRDKKVKEFQTFLEKPGYKLIIRAPMQMIRLDPMNIIYLDHRFLHKNFIEIKIQDDIFHFEEPIITQFKNNPWKCEEIQIIRDQKPEIKNGFLQLTSNKKLKGTLKKKGDSFIFYPAPM</sequence>
<keyword evidence="2" id="KW-1185">Reference proteome</keyword>
<evidence type="ECO:0000313" key="2">
    <source>
        <dbReference type="Proteomes" id="UP001164718"/>
    </source>
</evidence>
<dbReference type="Proteomes" id="UP001164718">
    <property type="component" value="Chromosome"/>
</dbReference>
<name>A0A9E8LV48_9BACI</name>
<dbReference type="RefSeq" id="WP_275417823.1">
    <property type="nucleotide sequence ID" value="NZ_CP106878.1"/>
</dbReference>
<dbReference type="EMBL" id="CP106878">
    <property type="protein sequence ID" value="WAA10041.1"/>
    <property type="molecule type" value="Genomic_DNA"/>
</dbReference>
<evidence type="ECO:0000313" key="1">
    <source>
        <dbReference type="EMBL" id="WAA10041.1"/>
    </source>
</evidence>
<dbReference type="KEGG" id="faf:OE104_01450"/>
<dbReference type="AlphaFoldDB" id="A0A9E8LV48"/>